<gene>
    <name evidence="12" type="ORF">SAMN04488050_105268</name>
</gene>
<evidence type="ECO:0000259" key="9">
    <source>
        <dbReference type="Pfam" id="PF02878"/>
    </source>
</evidence>
<dbReference type="STRING" id="311180.SAMN04488050_105268"/>
<dbReference type="InterPro" id="IPR005845">
    <property type="entry name" value="A-D-PHexomutase_a/b/a-II"/>
</dbReference>
<dbReference type="GO" id="GO:0005975">
    <property type="term" value="P:carbohydrate metabolic process"/>
    <property type="evidence" value="ECO:0007669"/>
    <property type="project" value="InterPro"/>
</dbReference>
<dbReference type="InterPro" id="IPR016066">
    <property type="entry name" value="A-D-PHexomutase_CS"/>
</dbReference>
<evidence type="ECO:0000256" key="4">
    <source>
        <dbReference type="ARBA" id="ARBA00022723"/>
    </source>
</evidence>
<dbReference type="Gene3D" id="3.40.120.10">
    <property type="entry name" value="Alpha-D-Glucose-1,6-Bisphosphate, subunit A, domain 3"/>
    <property type="match status" value="3"/>
</dbReference>
<keyword evidence="5 7" id="KW-0460">Magnesium</keyword>
<dbReference type="InterPro" id="IPR016055">
    <property type="entry name" value="A-D-PHexomutase_a/b/a-I/II/III"/>
</dbReference>
<dbReference type="Proteomes" id="UP000199392">
    <property type="component" value="Unassembled WGS sequence"/>
</dbReference>
<feature type="domain" description="Alpha-D-phosphohexomutase alpha/beta/alpha" evidence="11">
    <location>
        <begin position="253"/>
        <end position="327"/>
    </location>
</feature>
<reference evidence="13" key="1">
    <citation type="submission" date="2016-10" db="EMBL/GenBank/DDBJ databases">
        <authorList>
            <person name="Varghese N."/>
            <person name="Submissions S."/>
        </authorList>
    </citation>
    <scope>NUCLEOTIDE SEQUENCE [LARGE SCALE GENOMIC DNA]</scope>
    <source>
        <strain evidence="13">DSM 26894</strain>
    </source>
</reference>
<evidence type="ECO:0000259" key="11">
    <source>
        <dbReference type="Pfam" id="PF02880"/>
    </source>
</evidence>
<dbReference type="Pfam" id="PF02880">
    <property type="entry name" value="PGM_PMM_III"/>
    <property type="match status" value="1"/>
</dbReference>
<accession>A0A1I6T3Y2</accession>
<protein>
    <submittedName>
        <fullName evidence="12">Phosphomannomutase</fullName>
    </submittedName>
</protein>
<dbReference type="SUPFAM" id="SSF55957">
    <property type="entry name" value="Phosphoglucomutase, C-terminal domain"/>
    <property type="match status" value="1"/>
</dbReference>
<organism evidence="12 13">
    <name type="scientific">Alloyangia pacifica</name>
    <dbReference type="NCBI Taxonomy" id="311180"/>
    <lineage>
        <taxon>Bacteria</taxon>
        <taxon>Pseudomonadati</taxon>
        <taxon>Pseudomonadota</taxon>
        <taxon>Alphaproteobacteria</taxon>
        <taxon>Rhodobacterales</taxon>
        <taxon>Roseobacteraceae</taxon>
        <taxon>Alloyangia</taxon>
    </lineage>
</organism>
<dbReference type="PROSITE" id="PS00710">
    <property type="entry name" value="PGM_PMM"/>
    <property type="match status" value="1"/>
</dbReference>
<dbReference type="GO" id="GO:0006048">
    <property type="term" value="P:UDP-N-acetylglucosamine biosynthetic process"/>
    <property type="evidence" value="ECO:0007669"/>
    <property type="project" value="TreeGrafter"/>
</dbReference>
<evidence type="ECO:0000259" key="8">
    <source>
        <dbReference type="Pfam" id="PF00408"/>
    </source>
</evidence>
<proteinExistence type="inferred from homology"/>
<dbReference type="InterPro" id="IPR005843">
    <property type="entry name" value="A-D-PHexomutase_C"/>
</dbReference>
<dbReference type="InterPro" id="IPR005844">
    <property type="entry name" value="A-D-PHexomutase_a/b/a-I"/>
</dbReference>
<dbReference type="InterPro" id="IPR050060">
    <property type="entry name" value="Phosphoglucosamine_mutase"/>
</dbReference>
<dbReference type="InterPro" id="IPR005846">
    <property type="entry name" value="A-D-PHexomutase_a/b/a-III"/>
</dbReference>
<dbReference type="CDD" id="cd03088">
    <property type="entry name" value="ManB"/>
    <property type="match status" value="1"/>
</dbReference>
<dbReference type="GO" id="GO:0004615">
    <property type="term" value="F:phosphomannomutase activity"/>
    <property type="evidence" value="ECO:0007669"/>
    <property type="project" value="TreeGrafter"/>
</dbReference>
<evidence type="ECO:0000313" key="12">
    <source>
        <dbReference type="EMBL" id="SFS83770.1"/>
    </source>
</evidence>
<sequence>MAPKFGTSGLRGLVAELTPELVADNVRAFIAACDHGGTIFVGQDLRPSSPRIAGDIIAAARAEGIRVVDCGALPTPALAYAAMSAGAGAIMVTGSHIPADRNGLKFYVRTGEISKRDEAGISAALGRGAAGLDGALESDGGAAGRFVERYTSAFGPAALAGRKIGLYAHSAVGRDDLKAMLERIGAEVVELGRSDSFIPVDTEAVDPDTRAQIAAWVSEQGLDALVSTDGDSDRPLLADETGAIVPGDIMGQITAEALGAEAVVTPISSNSGVTRKGFSKVMTTRIGSPFVIGGMEELGGQVVGYEANGGFLLGFDAQGPAGVLSALPTRDCMLPLIVTLVAAGKGTVSARVAQEPPVITMADRLQEVPQEASQPFVARLRDAPSARAEFLGLLGATEAACDLTDGVRMGLSDGRIVHVRPSGNAPELRLYVEAADRDAASMLMDKGLAALRAALFETSA</sequence>
<comment type="similarity">
    <text evidence="2 7">Belongs to the phosphohexose mutase family.</text>
</comment>
<dbReference type="GO" id="GO:0009252">
    <property type="term" value="P:peptidoglycan biosynthetic process"/>
    <property type="evidence" value="ECO:0007669"/>
    <property type="project" value="TreeGrafter"/>
</dbReference>
<dbReference type="Gene3D" id="3.30.310.50">
    <property type="entry name" value="Alpha-D-phosphohexomutase, C-terminal domain"/>
    <property type="match status" value="1"/>
</dbReference>
<dbReference type="OrthoDB" id="9803322at2"/>
<dbReference type="GO" id="GO:0005829">
    <property type="term" value="C:cytosol"/>
    <property type="evidence" value="ECO:0007669"/>
    <property type="project" value="TreeGrafter"/>
</dbReference>
<dbReference type="GO" id="GO:0008966">
    <property type="term" value="F:phosphoglucosamine mutase activity"/>
    <property type="evidence" value="ECO:0007669"/>
    <property type="project" value="TreeGrafter"/>
</dbReference>
<dbReference type="InterPro" id="IPR036900">
    <property type="entry name" value="A-D-PHexomutase_C_sf"/>
</dbReference>
<dbReference type="Pfam" id="PF02879">
    <property type="entry name" value="PGM_PMM_II"/>
    <property type="match status" value="1"/>
</dbReference>
<evidence type="ECO:0000256" key="1">
    <source>
        <dbReference type="ARBA" id="ARBA00001946"/>
    </source>
</evidence>
<feature type="domain" description="Alpha-D-phosphohexomutase C-terminal" evidence="8">
    <location>
        <begin position="403"/>
        <end position="443"/>
    </location>
</feature>
<dbReference type="EMBL" id="FOZW01000005">
    <property type="protein sequence ID" value="SFS83770.1"/>
    <property type="molecule type" value="Genomic_DNA"/>
</dbReference>
<name>A0A1I6T3Y2_9RHOB</name>
<evidence type="ECO:0000256" key="2">
    <source>
        <dbReference type="ARBA" id="ARBA00010231"/>
    </source>
</evidence>
<dbReference type="Pfam" id="PF00408">
    <property type="entry name" value="PGM_PMM_IV"/>
    <property type="match status" value="1"/>
</dbReference>
<evidence type="ECO:0000256" key="3">
    <source>
        <dbReference type="ARBA" id="ARBA00022553"/>
    </source>
</evidence>
<keyword evidence="13" id="KW-1185">Reference proteome</keyword>
<evidence type="ECO:0000259" key="10">
    <source>
        <dbReference type="Pfam" id="PF02879"/>
    </source>
</evidence>
<evidence type="ECO:0000256" key="7">
    <source>
        <dbReference type="RuleBase" id="RU004326"/>
    </source>
</evidence>
<dbReference type="Pfam" id="PF02878">
    <property type="entry name" value="PGM_PMM_I"/>
    <property type="match status" value="1"/>
</dbReference>
<evidence type="ECO:0000256" key="5">
    <source>
        <dbReference type="ARBA" id="ARBA00022842"/>
    </source>
</evidence>
<comment type="cofactor">
    <cofactor evidence="1">
        <name>Mg(2+)</name>
        <dbReference type="ChEBI" id="CHEBI:18420"/>
    </cofactor>
</comment>
<dbReference type="PANTHER" id="PTHR42946">
    <property type="entry name" value="PHOSPHOHEXOSE MUTASE"/>
    <property type="match status" value="1"/>
</dbReference>
<evidence type="ECO:0000256" key="6">
    <source>
        <dbReference type="ARBA" id="ARBA00023235"/>
    </source>
</evidence>
<keyword evidence="6" id="KW-0413">Isomerase</keyword>
<keyword evidence="4 7" id="KW-0479">Metal-binding</keyword>
<dbReference type="SUPFAM" id="SSF53738">
    <property type="entry name" value="Phosphoglucomutase, first 3 domains"/>
    <property type="match status" value="3"/>
</dbReference>
<evidence type="ECO:0000313" key="13">
    <source>
        <dbReference type="Proteomes" id="UP000199392"/>
    </source>
</evidence>
<dbReference type="GO" id="GO:0000287">
    <property type="term" value="F:magnesium ion binding"/>
    <property type="evidence" value="ECO:0007669"/>
    <property type="project" value="InterPro"/>
</dbReference>
<keyword evidence="3" id="KW-0597">Phosphoprotein</keyword>
<feature type="domain" description="Alpha-D-phosphohexomutase alpha/beta/alpha" evidence="9">
    <location>
        <begin position="4"/>
        <end position="125"/>
    </location>
</feature>
<dbReference type="RefSeq" id="WP_092424572.1">
    <property type="nucleotide sequence ID" value="NZ_FNCL01000005.1"/>
</dbReference>
<dbReference type="PANTHER" id="PTHR42946:SF1">
    <property type="entry name" value="PHOSPHOGLUCOMUTASE (ALPHA-D-GLUCOSE-1,6-BISPHOSPHATE-DEPENDENT)"/>
    <property type="match status" value="1"/>
</dbReference>
<feature type="domain" description="Alpha-D-phosphohexomutase alpha/beta/alpha" evidence="10">
    <location>
        <begin position="145"/>
        <end position="242"/>
    </location>
</feature>
<dbReference type="AlphaFoldDB" id="A0A1I6T3Y2"/>